<dbReference type="InterPro" id="IPR038726">
    <property type="entry name" value="PDDEXK_AddAB-type"/>
</dbReference>
<dbReference type="InterPro" id="IPR027417">
    <property type="entry name" value="P-loop_NTPase"/>
</dbReference>
<organism evidence="2 3">
    <name type="scientific">Marinibaculum pumilum</name>
    <dbReference type="NCBI Taxonomy" id="1766165"/>
    <lineage>
        <taxon>Bacteria</taxon>
        <taxon>Pseudomonadati</taxon>
        <taxon>Pseudomonadota</taxon>
        <taxon>Alphaproteobacteria</taxon>
        <taxon>Rhodospirillales</taxon>
        <taxon>Rhodospirillaceae</taxon>
        <taxon>Marinibaculum</taxon>
    </lineage>
</organism>
<dbReference type="Pfam" id="PF12705">
    <property type="entry name" value="PDDEXK_1"/>
    <property type="match status" value="1"/>
</dbReference>
<comment type="caution">
    <text evidence="2">The sequence shown here is derived from an EMBL/GenBank/DDBJ whole genome shotgun (WGS) entry which is preliminary data.</text>
</comment>
<protein>
    <submittedName>
        <fullName evidence="2">Double-strand break repair protein AddB</fullName>
    </submittedName>
</protein>
<dbReference type="NCBIfam" id="TIGR02786">
    <property type="entry name" value="addB_alphas"/>
    <property type="match status" value="1"/>
</dbReference>
<proteinExistence type="predicted"/>
<feature type="domain" description="PD-(D/E)XK endonuclease-like" evidence="1">
    <location>
        <begin position="740"/>
        <end position="978"/>
    </location>
</feature>
<dbReference type="Proteomes" id="UP001595528">
    <property type="component" value="Unassembled WGS sequence"/>
</dbReference>
<dbReference type="RefSeq" id="WP_379900792.1">
    <property type="nucleotide sequence ID" value="NZ_JBHRTR010000027.1"/>
</dbReference>
<evidence type="ECO:0000259" key="1">
    <source>
        <dbReference type="Pfam" id="PF12705"/>
    </source>
</evidence>
<gene>
    <name evidence="2" type="primary">addB</name>
    <name evidence="2" type="ORF">ACFOGJ_12460</name>
</gene>
<dbReference type="EMBL" id="JBHRTR010000027">
    <property type="protein sequence ID" value="MFC3228051.1"/>
    <property type="molecule type" value="Genomic_DNA"/>
</dbReference>
<name>A0ABV7L130_9PROT</name>
<evidence type="ECO:0000313" key="2">
    <source>
        <dbReference type="EMBL" id="MFC3228051.1"/>
    </source>
</evidence>
<evidence type="ECO:0000313" key="3">
    <source>
        <dbReference type="Proteomes" id="UP001595528"/>
    </source>
</evidence>
<dbReference type="SUPFAM" id="SSF52540">
    <property type="entry name" value="P-loop containing nucleoside triphosphate hydrolases"/>
    <property type="match status" value="1"/>
</dbReference>
<keyword evidence="3" id="KW-1185">Reference proteome</keyword>
<reference evidence="3" key="1">
    <citation type="journal article" date="2019" name="Int. J. Syst. Evol. Microbiol.">
        <title>The Global Catalogue of Microorganisms (GCM) 10K type strain sequencing project: providing services to taxonomists for standard genome sequencing and annotation.</title>
        <authorList>
            <consortium name="The Broad Institute Genomics Platform"/>
            <consortium name="The Broad Institute Genome Sequencing Center for Infectious Disease"/>
            <person name="Wu L."/>
            <person name="Ma J."/>
        </authorList>
    </citation>
    <scope>NUCLEOTIDE SEQUENCE [LARGE SCALE GENOMIC DNA]</scope>
    <source>
        <strain evidence="3">KCTC 42964</strain>
    </source>
</reference>
<accession>A0ABV7L130</accession>
<dbReference type="InterPro" id="IPR014153">
    <property type="entry name" value="Ds_break_AddB"/>
</dbReference>
<sequence>MTEGPQPAVHSFPPGAPFADWLAAFILERQGHDPLALSDALVLLPTRRAVRALQDAFLRAADGRPTLLPQMRPLGDLDDDDPGLTPIWPALDAALPPAIPALDRKLLLARLVRARDAAEGRALPAGTALRLADALALLLDEAAIEERDLAGLEALVPDALAGHWQEVLAFLDILRSAWPALLEERGQLDPAARRSAALHRLAAIWRATPPQRPVYAAGSTGSIRATADLLACIARLPQGAVILPGLDLESPDADWESVGTAPTHPQFMLHTLLQRLEVTRDAVREWRPAGGTDVHPAAAARAALARTALAPADRTDLWSTAGEPQAAAFAGLQRLQAGTAAEEAGAIALMMREALERPGRTVALVTPDRTLARRVAAALERWDLAVDDSAGVPLAATPPAVFLRLVAATMAADLTPVTLLSVLKHPLARLGRERQEHLRLTRLLERRVLRGGRPSPGLAGLLEAAAPAASADGELAAWLEDLAAAVRTGTALQRGPGRGLITPALLLDAHLALAEALAAEDGAALREALAPEPQPAGAQAPASRIWAGEAGNALAALLAQLRAGLTVLDAIAPGDWPDLLDAVLQGEVIRPAYGRHPRLFIWGPLEARLQSADLMILGGLNEGSWPAAAQEDPWMSRPMRTAFGLPEPERRIGQAAHDFLQAFASAEVVLSRAEKVDGTPTVPSRWLLRLSALLDRVPAWTAAAAGPVPHWLQALDAPRAVTPARPPRPCPPVAARPRKLSATRVETWIRDPYATYARYVLGLKPLDPLDLDPSAADRGMVIHDAMERFVKETMDAWPPDPAALLERIGRESFGSLLVVPHVAAFWWPRFRRLAAWFLDFEAERRAAGIGPALVEAEGRMLIDGPAGPFELTARADRIDAGPAGTDVLDYKTGRPPSAKQVASGLSPQLPLEGAILAAGGFPGLPAAPPVAYTYVRLSGGREAGARIEVGQGEAPALAEAAVQGLRRRIAAYDRPETPYLSRPRPQWRREPGDYDHLARAAEWQAEEDGE</sequence>